<dbReference type="EMBL" id="JAIQCV010000013">
    <property type="protein sequence ID" value="KAH1032201.1"/>
    <property type="molecule type" value="Genomic_DNA"/>
</dbReference>
<feature type="region of interest" description="Disordered" evidence="1">
    <location>
        <begin position="1"/>
        <end position="97"/>
    </location>
</feature>
<organism evidence="2 3">
    <name type="scientific">Gossypium stocksii</name>
    <dbReference type="NCBI Taxonomy" id="47602"/>
    <lineage>
        <taxon>Eukaryota</taxon>
        <taxon>Viridiplantae</taxon>
        <taxon>Streptophyta</taxon>
        <taxon>Embryophyta</taxon>
        <taxon>Tracheophyta</taxon>
        <taxon>Spermatophyta</taxon>
        <taxon>Magnoliopsida</taxon>
        <taxon>eudicotyledons</taxon>
        <taxon>Gunneridae</taxon>
        <taxon>Pentapetalae</taxon>
        <taxon>rosids</taxon>
        <taxon>malvids</taxon>
        <taxon>Malvales</taxon>
        <taxon>Malvaceae</taxon>
        <taxon>Malvoideae</taxon>
        <taxon>Gossypium</taxon>
    </lineage>
</organism>
<sequence length="139" mass="15555">MPRQNVQQGKVSSSTSLADVRDAEEPTQTPNARAESLNLGTTAIEWDTVVEEPEKTTSLNRENKEDEAKDETSTTTTATTKGKDFVLPTPSASTTVQDRDINHLIDELTKTDKDEDKMNHIKRKLWYKVSACKSTRMAK</sequence>
<name>A0A9D3U8X6_9ROSI</name>
<dbReference type="AlphaFoldDB" id="A0A9D3U8X6"/>
<evidence type="ECO:0000313" key="2">
    <source>
        <dbReference type="EMBL" id="KAH1032201.1"/>
    </source>
</evidence>
<dbReference type="Proteomes" id="UP000828251">
    <property type="component" value="Unassembled WGS sequence"/>
</dbReference>
<accession>A0A9D3U8X6</accession>
<evidence type="ECO:0000256" key="1">
    <source>
        <dbReference type="SAM" id="MobiDB-lite"/>
    </source>
</evidence>
<feature type="compositionally biased region" description="Polar residues" evidence="1">
    <location>
        <begin position="1"/>
        <end position="17"/>
    </location>
</feature>
<comment type="caution">
    <text evidence="2">The sequence shown here is derived from an EMBL/GenBank/DDBJ whole genome shotgun (WGS) entry which is preliminary data.</text>
</comment>
<reference evidence="2 3" key="1">
    <citation type="journal article" date="2021" name="Plant Biotechnol. J.">
        <title>Multi-omics assisted identification of the key and species-specific regulatory components of drought-tolerant mechanisms in Gossypium stocksii.</title>
        <authorList>
            <person name="Yu D."/>
            <person name="Ke L."/>
            <person name="Zhang D."/>
            <person name="Wu Y."/>
            <person name="Sun Y."/>
            <person name="Mei J."/>
            <person name="Sun J."/>
            <person name="Sun Y."/>
        </authorList>
    </citation>
    <scope>NUCLEOTIDE SEQUENCE [LARGE SCALE GENOMIC DNA]</scope>
    <source>
        <strain evidence="3">cv. E1</strain>
        <tissue evidence="2">Leaf</tissue>
    </source>
</reference>
<protein>
    <submittedName>
        <fullName evidence="2">Uncharacterized protein</fullName>
    </submittedName>
</protein>
<evidence type="ECO:0000313" key="3">
    <source>
        <dbReference type="Proteomes" id="UP000828251"/>
    </source>
</evidence>
<proteinExistence type="predicted"/>
<gene>
    <name evidence="2" type="ORF">J1N35_044375</name>
</gene>
<keyword evidence="3" id="KW-1185">Reference proteome</keyword>
<feature type="compositionally biased region" description="Basic and acidic residues" evidence="1">
    <location>
        <begin position="61"/>
        <end position="72"/>
    </location>
</feature>